<dbReference type="InterPro" id="IPR006222">
    <property type="entry name" value="GCVT_N"/>
</dbReference>
<dbReference type="Gene3D" id="3.30.1360.120">
    <property type="entry name" value="Probable tRNA modification gtpase trme, domain 1"/>
    <property type="match status" value="1"/>
</dbReference>
<feature type="domain" description="CAF17 C-terminal" evidence="5">
    <location>
        <begin position="268"/>
        <end position="343"/>
    </location>
</feature>
<feature type="domain" description="GCVT N-terminal" evidence="4">
    <location>
        <begin position="42"/>
        <end position="139"/>
    </location>
</feature>
<dbReference type="GO" id="GO:0016226">
    <property type="term" value="P:iron-sulfur cluster assembly"/>
    <property type="evidence" value="ECO:0007669"/>
    <property type="project" value="TreeGrafter"/>
</dbReference>
<dbReference type="GO" id="GO:0016740">
    <property type="term" value="F:transferase activity"/>
    <property type="evidence" value="ECO:0007669"/>
    <property type="project" value="UniProtKB-KW"/>
</dbReference>
<dbReference type="Proteomes" id="UP000054359">
    <property type="component" value="Unassembled WGS sequence"/>
</dbReference>
<dbReference type="InterPro" id="IPR057460">
    <property type="entry name" value="CAF17_C"/>
</dbReference>
<dbReference type="InterPro" id="IPR017703">
    <property type="entry name" value="YgfZ/GCV_T_CS"/>
</dbReference>
<evidence type="ECO:0000259" key="4">
    <source>
        <dbReference type="Pfam" id="PF01571"/>
    </source>
</evidence>
<dbReference type="InterPro" id="IPR027266">
    <property type="entry name" value="TrmE/GcvT-like"/>
</dbReference>
<dbReference type="OrthoDB" id="191995at2759"/>
<dbReference type="Pfam" id="PF25455">
    <property type="entry name" value="Beta-barrel_CAF17_C"/>
    <property type="match status" value="1"/>
</dbReference>
<evidence type="ECO:0000256" key="2">
    <source>
        <dbReference type="ARBA" id="ARBA00022946"/>
    </source>
</evidence>
<accession>A0A087U9F6</accession>
<dbReference type="OMA" id="MDRLHGV"/>
<evidence type="ECO:0000313" key="6">
    <source>
        <dbReference type="EMBL" id="KFM73995.1"/>
    </source>
</evidence>
<reference evidence="6 7" key="1">
    <citation type="submission" date="2013-11" db="EMBL/GenBank/DDBJ databases">
        <title>Genome sequencing of Stegodyphus mimosarum.</title>
        <authorList>
            <person name="Bechsgaard J."/>
        </authorList>
    </citation>
    <scope>NUCLEOTIDE SEQUENCE [LARGE SCALE GENOMIC DNA]</scope>
</reference>
<keyword evidence="6" id="KW-0808">Transferase</keyword>
<keyword evidence="7" id="KW-1185">Reference proteome</keyword>
<dbReference type="PANTHER" id="PTHR22602">
    <property type="entry name" value="TRANSFERASE CAF17, MITOCHONDRIAL-RELATED"/>
    <property type="match status" value="1"/>
</dbReference>
<dbReference type="Pfam" id="PF01571">
    <property type="entry name" value="GCV_T"/>
    <property type="match status" value="1"/>
</dbReference>
<dbReference type="NCBIfam" id="TIGR03317">
    <property type="entry name" value="ygfZ_signature"/>
    <property type="match status" value="1"/>
</dbReference>
<dbReference type="STRING" id="407821.A0A087U9F6"/>
<comment type="subcellular location">
    <subcellularLocation>
        <location evidence="1">Mitochondrion</location>
    </subcellularLocation>
</comment>
<evidence type="ECO:0000256" key="1">
    <source>
        <dbReference type="ARBA" id="ARBA00004173"/>
    </source>
</evidence>
<evidence type="ECO:0000313" key="7">
    <source>
        <dbReference type="Proteomes" id="UP000054359"/>
    </source>
</evidence>
<sequence length="350" mass="40027">MATIVINKYCLHSASMYFPKLLKYSRLLSSLFLRRNISIPSNVCVQELNKRTLLKLTGPDTTDYLQSMITNDIKNVKEISTLYSLLLNSRGKVLYDCIIYRMNTNEYLVEYDATAAEYFHRHLLMYRLRKDVKIQPLTDLCVYALCRKYDGNTHPSVSELKSVLNNFTGLEGFILSANDPRIEDLGIRIIVKNSTTLQKALNETVAASNCYTLLRYKLGIGEGVLDHPCGECLPFETNVDFLNGVSFTKGCYIGQELTAKAHFVLTVRKRLMPVILNTENLDTLFPPECAIINETGQKMGRLRSHFQQYGLALLKYEESLKSGYLKLKGFDWKLDVIRPSWWPSDLKNSI</sequence>
<evidence type="ECO:0000259" key="5">
    <source>
        <dbReference type="Pfam" id="PF25455"/>
    </source>
</evidence>
<feature type="non-terminal residue" evidence="6">
    <location>
        <position position="350"/>
    </location>
</feature>
<protein>
    <submittedName>
        <fullName evidence="6">Putative transferase CAF17-like protein, mitochondrial</fullName>
    </submittedName>
</protein>
<name>A0A087U9F6_STEMI</name>
<dbReference type="GO" id="GO:0005759">
    <property type="term" value="C:mitochondrial matrix"/>
    <property type="evidence" value="ECO:0007669"/>
    <property type="project" value="TreeGrafter"/>
</dbReference>
<organism evidence="6 7">
    <name type="scientific">Stegodyphus mimosarum</name>
    <name type="common">African social velvet spider</name>
    <dbReference type="NCBI Taxonomy" id="407821"/>
    <lineage>
        <taxon>Eukaryota</taxon>
        <taxon>Metazoa</taxon>
        <taxon>Ecdysozoa</taxon>
        <taxon>Arthropoda</taxon>
        <taxon>Chelicerata</taxon>
        <taxon>Arachnida</taxon>
        <taxon>Araneae</taxon>
        <taxon>Araneomorphae</taxon>
        <taxon>Entelegynae</taxon>
        <taxon>Eresoidea</taxon>
        <taxon>Eresidae</taxon>
        <taxon>Stegodyphus</taxon>
    </lineage>
</organism>
<keyword evidence="2" id="KW-0809">Transit peptide</keyword>
<dbReference type="AlphaFoldDB" id="A0A087U9F6"/>
<proteinExistence type="predicted"/>
<dbReference type="PANTHER" id="PTHR22602:SF0">
    <property type="entry name" value="TRANSFERASE CAF17, MITOCHONDRIAL-RELATED"/>
    <property type="match status" value="1"/>
</dbReference>
<keyword evidence="3" id="KW-0496">Mitochondrion</keyword>
<evidence type="ECO:0000256" key="3">
    <source>
        <dbReference type="ARBA" id="ARBA00023128"/>
    </source>
</evidence>
<gene>
    <name evidence="6" type="ORF">X975_11613</name>
</gene>
<dbReference type="InterPro" id="IPR045179">
    <property type="entry name" value="YgfZ/GcvT"/>
</dbReference>
<dbReference type="EMBL" id="KK118850">
    <property type="protein sequence ID" value="KFM73995.1"/>
    <property type="molecule type" value="Genomic_DNA"/>
</dbReference>
<dbReference type="SUPFAM" id="SSF103025">
    <property type="entry name" value="Folate-binding domain"/>
    <property type="match status" value="1"/>
</dbReference>